<sequence length="46" mass="4844">MTPSVRATPMLQLALPMTGLRAACSLRIQPVVAADAAAPRAVRPWS</sequence>
<dbReference type="EMBL" id="JADBEK010000001">
    <property type="protein sequence ID" value="MBE1585259.1"/>
    <property type="molecule type" value="Genomic_DNA"/>
</dbReference>
<dbReference type="RefSeq" id="WP_192786034.1">
    <property type="nucleotide sequence ID" value="NZ_JADBEK010000001.1"/>
</dbReference>
<evidence type="ECO:0000313" key="1">
    <source>
        <dbReference type="EMBL" id="MBE1585259.1"/>
    </source>
</evidence>
<comment type="caution">
    <text evidence="1">The sequence shown here is derived from an EMBL/GenBank/DDBJ whole genome shotgun (WGS) entry which is preliminary data.</text>
</comment>
<keyword evidence="2" id="KW-1185">Reference proteome</keyword>
<protein>
    <recommendedName>
        <fullName evidence="3">Lipoprotein</fullName>
    </recommendedName>
</protein>
<name>A0ABR9LX85_9ACTN</name>
<evidence type="ECO:0008006" key="3">
    <source>
        <dbReference type="Google" id="ProtNLM"/>
    </source>
</evidence>
<gene>
    <name evidence="1" type="ORF">H4W80_003517</name>
</gene>
<accession>A0ABR9LX85</accession>
<dbReference type="Proteomes" id="UP000633509">
    <property type="component" value="Unassembled WGS sequence"/>
</dbReference>
<proteinExistence type="predicted"/>
<evidence type="ECO:0000313" key="2">
    <source>
        <dbReference type="Proteomes" id="UP000633509"/>
    </source>
</evidence>
<reference evidence="1 2" key="1">
    <citation type="submission" date="2020-10" db="EMBL/GenBank/DDBJ databases">
        <title>Sequencing the genomes of 1000 actinobacteria strains.</title>
        <authorList>
            <person name="Klenk H.-P."/>
        </authorList>
    </citation>
    <scope>NUCLEOTIDE SEQUENCE [LARGE SCALE GENOMIC DNA]</scope>
    <source>
        <strain evidence="1 2">DSM 43173</strain>
    </source>
</reference>
<organism evidence="1 2">
    <name type="scientific">Nonomuraea angiospora</name>
    <dbReference type="NCBI Taxonomy" id="46172"/>
    <lineage>
        <taxon>Bacteria</taxon>
        <taxon>Bacillati</taxon>
        <taxon>Actinomycetota</taxon>
        <taxon>Actinomycetes</taxon>
        <taxon>Streptosporangiales</taxon>
        <taxon>Streptosporangiaceae</taxon>
        <taxon>Nonomuraea</taxon>
    </lineage>
</organism>